<evidence type="ECO:0000256" key="4">
    <source>
        <dbReference type="ARBA" id="ARBA00022777"/>
    </source>
</evidence>
<evidence type="ECO:0000256" key="5">
    <source>
        <dbReference type="ARBA" id="ARBA00022840"/>
    </source>
</evidence>
<dbReference type="Pfam" id="PF13672">
    <property type="entry name" value="PP2C_2"/>
    <property type="match status" value="1"/>
</dbReference>
<keyword evidence="10" id="KW-1185">Reference proteome</keyword>
<dbReference type="PROSITE" id="PS00108">
    <property type="entry name" value="PROTEIN_KINASE_ST"/>
    <property type="match status" value="1"/>
</dbReference>
<dbReference type="EMBL" id="LSNE01000002">
    <property type="protein sequence ID" value="KXI30686.1"/>
    <property type="molecule type" value="Genomic_DNA"/>
</dbReference>
<evidence type="ECO:0000256" key="2">
    <source>
        <dbReference type="ARBA" id="ARBA00022679"/>
    </source>
</evidence>
<dbReference type="InterPro" id="IPR036457">
    <property type="entry name" value="PPM-type-like_dom_sf"/>
</dbReference>
<protein>
    <submittedName>
        <fullName evidence="9">Protein kinase</fullName>
    </submittedName>
</protein>
<organism evidence="9 10">
    <name type="scientific">Paraglaciecola hydrolytica</name>
    <dbReference type="NCBI Taxonomy" id="1799789"/>
    <lineage>
        <taxon>Bacteria</taxon>
        <taxon>Pseudomonadati</taxon>
        <taxon>Pseudomonadota</taxon>
        <taxon>Gammaproteobacteria</taxon>
        <taxon>Alteromonadales</taxon>
        <taxon>Alteromonadaceae</taxon>
        <taxon>Paraglaciecola</taxon>
    </lineage>
</organism>
<feature type="transmembrane region" description="Helical" evidence="6">
    <location>
        <begin position="553"/>
        <end position="571"/>
    </location>
</feature>
<dbReference type="AlphaFoldDB" id="A0A136A632"/>
<dbReference type="GO" id="GO:0005524">
    <property type="term" value="F:ATP binding"/>
    <property type="evidence" value="ECO:0007669"/>
    <property type="project" value="UniProtKB-KW"/>
</dbReference>
<dbReference type="SUPFAM" id="SSF81606">
    <property type="entry name" value="PP2C-like"/>
    <property type="match status" value="1"/>
</dbReference>
<dbReference type="CDD" id="cd00143">
    <property type="entry name" value="PP2Cc"/>
    <property type="match status" value="1"/>
</dbReference>
<keyword evidence="5" id="KW-0067">ATP-binding</keyword>
<dbReference type="RefSeq" id="WP_068371474.1">
    <property type="nucleotide sequence ID" value="NZ_LSNE01000002.1"/>
</dbReference>
<feature type="domain" description="Protein kinase" evidence="7">
    <location>
        <begin position="271"/>
        <end position="536"/>
    </location>
</feature>
<evidence type="ECO:0000256" key="3">
    <source>
        <dbReference type="ARBA" id="ARBA00022741"/>
    </source>
</evidence>
<dbReference type="GO" id="GO:0004674">
    <property type="term" value="F:protein serine/threonine kinase activity"/>
    <property type="evidence" value="ECO:0007669"/>
    <property type="project" value="UniProtKB-KW"/>
</dbReference>
<dbReference type="PANTHER" id="PTHR24351">
    <property type="entry name" value="RIBOSOMAL PROTEIN S6 KINASE"/>
    <property type="match status" value="1"/>
</dbReference>
<dbReference type="Gene3D" id="3.60.40.10">
    <property type="entry name" value="PPM-type phosphatase domain"/>
    <property type="match status" value="1"/>
</dbReference>
<keyword evidence="4 9" id="KW-0418">Kinase</keyword>
<comment type="caution">
    <text evidence="9">The sequence shown here is derived from an EMBL/GenBank/DDBJ whole genome shotgun (WGS) entry which is preliminary data.</text>
</comment>
<evidence type="ECO:0000256" key="6">
    <source>
        <dbReference type="SAM" id="Phobius"/>
    </source>
</evidence>
<dbReference type="InterPro" id="IPR008271">
    <property type="entry name" value="Ser/Thr_kinase_AS"/>
</dbReference>
<dbReference type="PROSITE" id="PS51746">
    <property type="entry name" value="PPM_2"/>
    <property type="match status" value="1"/>
</dbReference>
<dbReference type="CDD" id="cd14014">
    <property type="entry name" value="STKc_PknB_like"/>
    <property type="match status" value="1"/>
</dbReference>
<accession>A0A136A632</accession>
<keyword evidence="3" id="KW-0547">Nucleotide-binding</keyword>
<evidence type="ECO:0000259" key="8">
    <source>
        <dbReference type="PROSITE" id="PS51746"/>
    </source>
</evidence>
<dbReference type="InterPro" id="IPR001932">
    <property type="entry name" value="PPM-type_phosphatase-like_dom"/>
</dbReference>
<keyword evidence="6" id="KW-0812">Transmembrane</keyword>
<evidence type="ECO:0000256" key="1">
    <source>
        <dbReference type="ARBA" id="ARBA00022527"/>
    </source>
</evidence>
<keyword evidence="1" id="KW-0723">Serine/threonine-protein kinase</keyword>
<keyword evidence="2" id="KW-0808">Transferase</keyword>
<dbReference type="STRING" id="1799789.AX660_04450"/>
<dbReference type="Gene3D" id="1.10.510.10">
    <property type="entry name" value="Transferase(Phosphotransferase) domain 1"/>
    <property type="match status" value="1"/>
</dbReference>
<dbReference type="Pfam" id="PF00069">
    <property type="entry name" value="Pkinase"/>
    <property type="match status" value="1"/>
</dbReference>
<dbReference type="InterPro" id="IPR000719">
    <property type="entry name" value="Prot_kinase_dom"/>
</dbReference>
<sequence length="573" mass="64244">MEKLQVEFGGFSSQGIKDENQDAFAGWMPEGDIINSKGAVAVIADGVSACARGREAAVTCVTSFIRDYSQTADTLTVKRAASKVLQSLNRWCHGQHEYDQGGHSQMITTLSSIIFKSTSAFIFHSGDSRIYRLQNDLFEQLTTDHQARLGSNRVLTRAIGIEAHLDVDFSTIELCRGDLFMLTTDGLHEFLSAKTIQQSLIEWQQLKNISLETLAKSLVDEALAAGSDDNVSCLLVEILSLPEAELNEYHRQLTRLAMPPALDVGMKLEGFRVIDVVFNGTRSSLYKVLEEASGKIFGMKTPSQNFADDPVYLSGFLREEWVGKRIKHPSVMQIFARPDNAKFMYHICEYIEGQTLRQWMLDNPKPSILQVRSIVGQLIKALRAMQRQDMVHRDIKPENIMITPKGEVKLIDFGAVLAAALAEIDPLAEDTTPLGAVNYIAPEYLLAQQSDHRSDLFSLAVVCYEMLSGQLPFGSAVQQNNRAKNISDWDYISLRKHRSDLPQWLDLALGKALKANPEHRYQAFSEFLLDISQPNYSMLKAVQNQPLIERNPLLLYQIICLIQFVLITVLLSL</sequence>
<dbReference type="InterPro" id="IPR011009">
    <property type="entry name" value="Kinase-like_dom_sf"/>
</dbReference>
<proteinExistence type="predicted"/>
<dbReference type="SMART" id="SM00332">
    <property type="entry name" value="PP2Cc"/>
    <property type="match status" value="1"/>
</dbReference>
<dbReference type="Proteomes" id="UP000070299">
    <property type="component" value="Unassembled WGS sequence"/>
</dbReference>
<dbReference type="PROSITE" id="PS50011">
    <property type="entry name" value="PROTEIN_KINASE_DOM"/>
    <property type="match status" value="1"/>
</dbReference>
<reference evidence="10" key="1">
    <citation type="submission" date="2016-02" db="EMBL/GenBank/DDBJ databases">
        <authorList>
            <person name="Schultz-Johansen M."/>
            <person name="Glaring M.A."/>
            <person name="Bech P.K."/>
            <person name="Stougaard P."/>
        </authorList>
    </citation>
    <scope>NUCLEOTIDE SEQUENCE [LARGE SCALE GENOMIC DNA]</scope>
    <source>
        <strain evidence="10">S66</strain>
    </source>
</reference>
<dbReference type="SUPFAM" id="SSF56112">
    <property type="entry name" value="Protein kinase-like (PK-like)"/>
    <property type="match status" value="1"/>
</dbReference>
<name>A0A136A632_9ALTE</name>
<keyword evidence="6" id="KW-1133">Transmembrane helix</keyword>
<keyword evidence="6" id="KW-0472">Membrane</keyword>
<evidence type="ECO:0000313" key="9">
    <source>
        <dbReference type="EMBL" id="KXI30686.1"/>
    </source>
</evidence>
<dbReference type="SMART" id="SM00331">
    <property type="entry name" value="PP2C_SIG"/>
    <property type="match status" value="1"/>
</dbReference>
<gene>
    <name evidence="9" type="ORF">AX660_04450</name>
</gene>
<evidence type="ECO:0000313" key="10">
    <source>
        <dbReference type="Proteomes" id="UP000070299"/>
    </source>
</evidence>
<dbReference type="SMART" id="SM00220">
    <property type="entry name" value="S_TKc"/>
    <property type="match status" value="1"/>
</dbReference>
<evidence type="ECO:0000259" key="7">
    <source>
        <dbReference type="PROSITE" id="PS50011"/>
    </source>
</evidence>
<feature type="domain" description="PPM-type phosphatase" evidence="8">
    <location>
        <begin position="7"/>
        <end position="238"/>
    </location>
</feature>
<dbReference type="OrthoDB" id="9801841at2"/>